<keyword evidence="1" id="KW-0472">Membrane</keyword>
<keyword evidence="1" id="KW-1133">Transmembrane helix</keyword>
<name>A0ABU8LPB1_9MICO</name>
<feature type="transmembrane region" description="Helical" evidence="1">
    <location>
        <begin position="100"/>
        <end position="129"/>
    </location>
</feature>
<dbReference type="RefSeq" id="WP_337336557.1">
    <property type="nucleotide sequence ID" value="NZ_JBBDGL010000001.1"/>
</dbReference>
<feature type="transmembrane region" description="Helical" evidence="1">
    <location>
        <begin position="77"/>
        <end position="94"/>
    </location>
</feature>
<keyword evidence="1" id="KW-0812">Transmembrane</keyword>
<dbReference type="Proteomes" id="UP001368654">
    <property type="component" value="Unassembled WGS sequence"/>
</dbReference>
<reference evidence="2 3" key="1">
    <citation type="submission" date="2024-02" db="EMBL/GenBank/DDBJ databases">
        <authorList>
            <person name="Saticioglu I.B."/>
        </authorList>
    </citation>
    <scope>NUCLEOTIDE SEQUENCE [LARGE SCALE GENOMIC DNA]</scope>
    <source>
        <strain evidence="2 3">Mu-86</strain>
    </source>
</reference>
<proteinExistence type="predicted"/>
<keyword evidence="3" id="KW-1185">Reference proteome</keyword>
<feature type="transmembrane region" description="Helical" evidence="1">
    <location>
        <begin position="20"/>
        <end position="42"/>
    </location>
</feature>
<accession>A0ABU8LPB1</accession>
<evidence type="ECO:0000256" key="1">
    <source>
        <dbReference type="SAM" id="Phobius"/>
    </source>
</evidence>
<sequence>MGKSAEDLDAAQKQRRDVPIGVVMVAMSVAVWWPSFTLGAYGEIFFDQLMAIWAAATAAFVFVLVERRPVGGRLVRAFLLLLPSLWLLLMFTLNDEEQDFFVIIVDLGAILAVLIGLPFTLWVLVRIVWPDFAHNTRGADRWLITVVVLGIAMASFMLGLAQDRFLTCEDFVISGNTAPTDCTPAPPD</sequence>
<organism evidence="2 3">
    <name type="scientific">Microbacterium marmarense</name>
    <dbReference type="NCBI Taxonomy" id="3122051"/>
    <lineage>
        <taxon>Bacteria</taxon>
        <taxon>Bacillati</taxon>
        <taxon>Actinomycetota</taxon>
        <taxon>Actinomycetes</taxon>
        <taxon>Micrococcales</taxon>
        <taxon>Microbacteriaceae</taxon>
        <taxon>Microbacterium</taxon>
    </lineage>
</organism>
<evidence type="ECO:0000313" key="2">
    <source>
        <dbReference type="EMBL" id="MEJ1154109.1"/>
    </source>
</evidence>
<evidence type="ECO:0000313" key="3">
    <source>
        <dbReference type="Proteomes" id="UP001368654"/>
    </source>
</evidence>
<gene>
    <name evidence="2" type="ORF">WDU96_00660</name>
</gene>
<feature type="transmembrane region" description="Helical" evidence="1">
    <location>
        <begin position="48"/>
        <end position="65"/>
    </location>
</feature>
<comment type="caution">
    <text evidence="2">The sequence shown here is derived from an EMBL/GenBank/DDBJ whole genome shotgun (WGS) entry which is preliminary data.</text>
</comment>
<dbReference type="EMBL" id="JBBDGL010000001">
    <property type="protein sequence ID" value="MEJ1154109.1"/>
    <property type="molecule type" value="Genomic_DNA"/>
</dbReference>
<feature type="transmembrane region" description="Helical" evidence="1">
    <location>
        <begin position="141"/>
        <end position="161"/>
    </location>
</feature>
<protein>
    <submittedName>
        <fullName evidence="2">Uncharacterized protein</fullName>
    </submittedName>
</protein>